<dbReference type="SUPFAM" id="SSF50800">
    <property type="entry name" value="PK beta-barrel domain-like"/>
    <property type="match status" value="1"/>
</dbReference>
<keyword evidence="7 13" id="KW-0418">Kinase</keyword>
<organism evidence="16 17">
    <name type="scientific">Marinicella sediminis</name>
    <dbReference type="NCBI Taxonomy" id="1792834"/>
    <lineage>
        <taxon>Bacteria</taxon>
        <taxon>Pseudomonadati</taxon>
        <taxon>Pseudomonadota</taxon>
        <taxon>Gammaproteobacteria</taxon>
        <taxon>Lysobacterales</taxon>
        <taxon>Marinicellaceae</taxon>
        <taxon>Marinicella</taxon>
    </lineage>
</organism>
<dbReference type="NCBIfam" id="NF004491">
    <property type="entry name" value="PRK05826.1"/>
    <property type="match status" value="1"/>
</dbReference>
<evidence type="ECO:0000313" key="16">
    <source>
        <dbReference type="EMBL" id="MFC3193065.1"/>
    </source>
</evidence>
<evidence type="ECO:0000313" key="17">
    <source>
        <dbReference type="Proteomes" id="UP001595533"/>
    </source>
</evidence>
<dbReference type="InterPro" id="IPR040442">
    <property type="entry name" value="Pyrv_kinase-like_dom_sf"/>
</dbReference>
<dbReference type="Pfam" id="PF02887">
    <property type="entry name" value="PK_C"/>
    <property type="match status" value="1"/>
</dbReference>
<dbReference type="EC" id="2.7.1.40" evidence="3 12"/>
<comment type="catalytic activity">
    <reaction evidence="13">
        <text>pyruvate + ATP = phosphoenolpyruvate + ADP + H(+)</text>
        <dbReference type="Rhea" id="RHEA:18157"/>
        <dbReference type="ChEBI" id="CHEBI:15361"/>
        <dbReference type="ChEBI" id="CHEBI:15378"/>
        <dbReference type="ChEBI" id="CHEBI:30616"/>
        <dbReference type="ChEBI" id="CHEBI:58702"/>
        <dbReference type="ChEBI" id="CHEBI:456216"/>
        <dbReference type="EC" id="2.7.1.40"/>
    </reaction>
</comment>
<evidence type="ECO:0000256" key="7">
    <source>
        <dbReference type="ARBA" id="ARBA00022777"/>
    </source>
</evidence>
<dbReference type="Gene3D" id="3.20.20.60">
    <property type="entry name" value="Phosphoenolpyruvate-binding domains"/>
    <property type="match status" value="1"/>
</dbReference>
<keyword evidence="8" id="KW-0067">ATP-binding</keyword>
<dbReference type="NCBIfam" id="NF004978">
    <property type="entry name" value="PRK06354.1"/>
    <property type="match status" value="1"/>
</dbReference>
<keyword evidence="11 16" id="KW-0670">Pyruvate</keyword>
<sequence>MKRKTKIVATLGPASADPDNIKSLIKAGVNVFRLNFSHGSAEDHQQHVSNIRTVAAELGELVGILQDLQGPKIRVGQFPGGPVMLRDGAAFNLFPEGTHAGDETGVGISYPNLYQDVQSGDRLLLDDGKLTLEVTAVADQIIQTRIIRGGLLSDKKGINVPDADLSIAAVTEKDIADIATGARLDVDWVALSFVRNKDDLLLARKYLAQNNSTAKLMAKIEKPGAIRNYKHILKAADGIMVARGDLGVELSAEKVPMLQKRLIRKAREKGKPVITATQMLETMTEHPIPTRAEANDVANAIFDGTDAVMLSAETATGKHPVQAVATMDRIAKTVESDSDYKRRMRERKFKAEKNTPDAVSSAACNIATTLSAAVMCCFSSSGATALRVARNRIHTDIIAISPSIKSCHQLTVSWGVNPVLNHDATSSDEMVEIASQVIKNHHMANAGDHFVVTAGVPFGQSGTTNLIRVETL</sequence>
<dbReference type="InterPro" id="IPR015793">
    <property type="entry name" value="Pyrv_Knase_brl"/>
</dbReference>
<keyword evidence="9 13" id="KW-0460">Magnesium</keyword>
<protein>
    <recommendedName>
        <fullName evidence="3 12">Pyruvate kinase</fullName>
        <ecNumber evidence="3 12">2.7.1.40</ecNumber>
    </recommendedName>
</protein>
<comment type="caution">
    <text evidence="16">The sequence shown here is derived from an EMBL/GenBank/DDBJ whole genome shotgun (WGS) entry which is preliminary data.</text>
</comment>
<evidence type="ECO:0000256" key="12">
    <source>
        <dbReference type="NCBIfam" id="TIGR01064"/>
    </source>
</evidence>
<dbReference type="Pfam" id="PF00224">
    <property type="entry name" value="PK"/>
    <property type="match status" value="1"/>
</dbReference>
<comment type="similarity">
    <text evidence="2 13">Belongs to the pyruvate kinase family.</text>
</comment>
<proteinExistence type="inferred from homology"/>
<evidence type="ECO:0000259" key="15">
    <source>
        <dbReference type="Pfam" id="PF02887"/>
    </source>
</evidence>
<evidence type="ECO:0000256" key="4">
    <source>
        <dbReference type="ARBA" id="ARBA00022679"/>
    </source>
</evidence>
<dbReference type="InterPro" id="IPR015813">
    <property type="entry name" value="Pyrv/PenolPyrv_kinase-like_dom"/>
</dbReference>
<dbReference type="SUPFAM" id="SSF51621">
    <property type="entry name" value="Phosphoenolpyruvate/pyruvate domain"/>
    <property type="match status" value="1"/>
</dbReference>
<evidence type="ECO:0000256" key="5">
    <source>
        <dbReference type="ARBA" id="ARBA00022723"/>
    </source>
</evidence>
<evidence type="ECO:0000256" key="2">
    <source>
        <dbReference type="ARBA" id="ARBA00008663"/>
    </source>
</evidence>
<keyword evidence="10 13" id="KW-0324">Glycolysis</keyword>
<evidence type="ECO:0000256" key="9">
    <source>
        <dbReference type="ARBA" id="ARBA00022842"/>
    </source>
</evidence>
<dbReference type="PANTHER" id="PTHR11817">
    <property type="entry name" value="PYRUVATE KINASE"/>
    <property type="match status" value="1"/>
</dbReference>
<keyword evidence="4 13" id="KW-0808">Transferase</keyword>
<dbReference type="NCBIfam" id="TIGR01064">
    <property type="entry name" value="pyruv_kin"/>
    <property type="match status" value="1"/>
</dbReference>
<dbReference type="InterPro" id="IPR015806">
    <property type="entry name" value="Pyrv_Knase_insert_dom_sf"/>
</dbReference>
<evidence type="ECO:0000256" key="8">
    <source>
        <dbReference type="ARBA" id="ARBA00022840"/>
    </source>
</evidence>
<gene>
    <name evidence="16" type="primary">pyk</name>
    <name evidence="16" type="ORF">ACFODZ_02310</name>
</gene>
<dbReference type="InterPro" id="IPR011037">
    <property type="entry name" value="Pyrv_Knase-like_insert_dom_sf"/>
</dbReference>
<dbReference type="GO" id="GO:0016301">
    <property type="term" value="F:kinase activity"/>
    <property type="evidence" value="ECO:0007669"/>
    <property type="project" value="UniProtKB-KW"/>
</dbReference>
<dbReference type="RefSeq" id="WP_077409719.1">
    <property type="nucleotide sequence ID" value="NZ_JBHRTS010000001.1"/>
</dbReference>
<dbReference type="InterPro" id="IPR001697">
    <property type="entry name" value="Pyr_Knase"/>
</dbReference>
<evidence type="ECO:0000256" key="6">
    <source>
        <dbReference type="ARBA" id="ARBA00022741"/>
    </source>
</evidence>
<keyword evidence="6" id="KW-0547">Nucleotide-binding</keyword>
<evidence type="ECO:0000256" key="13">
    <source>
        <dbReference type="RuleBase" id="RU000504"/>
    </source>
</evidence>
<keyword evidence="5" id="KW-0479">Metal-binding</keyword>
<accession>A0ABV7J4Q6</accession>
<comment type="pathway">
    <text evidence="1 13">Carbohydrate degradation; glycolysis; pyruvate from D-glyceraldehyde 3-phosphate: step 5/5.</text>
</comment>
<keyword evidence="17" id="KW-1185">Reference proteome</keyword>
<evidence type="ECO:0000259" key="14">
    <source>
        <dbReference type="Pfam" id="PF00224"/>
    </source>
</evidence>
<dbReference type="GO" id="GO:0004743">
    <property type="term" value="F:pyruvate kinase activity"/>
    <property type="evidence" value="ECO:0007669"/>
    <property type="project" value="UniProtKB-EC"/>
</dbReference>
<evidence type="ECO:0000256" key="10">
    <source>
        <dbReference type="ARBA" id="ARBA00023152"/>
    </source>
</evidence>
<reference evidence="17" key="1">
    <citation type="journal article" date="2019" name="Int. J. Syst. Evol. Microbiol.">
        <title>The Global Catalogue of Microorganisms (GCM) 10K type strain sequencing project: providing services to taxonomists for standard genome sequencing and annotation.</title>
        <authorList>
            <consortium name="The Broad Institute Genomics Platform"/>
            <consortium name="The Broad Institute Genome Sequencing Center for Infectious Disease"/>
            <person name="Wu L."/>
            <person name="Ma J."/>
        </authorList>
    </citation>
    <scope>NUCLEOTIDE SEQUENCE [LARGE SCALE GENOMIC DNA]</scope>
    <source>
        <strain evidence="17">KCTC 42953</strain>
    </source>
</reference>
<dbReference type="Gene3D" id="3.40.1380.20">
    <property type="entry name" value="Pyruvate kinase, C-terminal domain"/>
    <property type="match status" value="1"/>
</dbReference>
<dbReference type="PRINTS" id="PR01050">
    <property type="entry name" value="PYRUVTKNASE"/>
</dbReference>
<dbReference type="InterPro" id="IPR015795">
    <property type="entry name" value="Pyrv_Knase_C"/>
</dbReference>
<dbReference type="SUPFAM" id="SSF52935">
    <property type="entry name" value="PK C-terminal domain-like"/>
    <property type="match status" value="1"/>
</dbReference>
<dbReference type="Gene3D" id="2.40.33.10">
    <property type="entry name" value="PK beta-barrel domain-like"/>
    <property type="match status" value="1"/>
</dbReference>
<dbReference type="Proteomes" id="UP001595533">
    <property type="component" value="Unassembled WGS sequence"/>
</dbReference>
<evidence type="ECO:0000256" key="3">
    <source>
        <dbReference type="ARBA" id="ARBA00012142"/>
    </source>
</evidence>
<evidence type="ECO:0000256" key="1">
    <source>
        <dbReference type="ARBA" id="ARBA00004997"/>
    </source>
</evidence>
<feature type="domain" description="Pyruvate kinase barrel" evidence="14">
    <location>
        <begin position="3"/>
        <end position="324"/>
    </location>
</feature>
<name>A0ABV7J4Q6_9GAMM</name>
<evidence type="ECO:0000256" key="11">
    <source>
        <dbReference type="ARBA" id="ARBA00023317"/>
    </source>
</evidence>
<dbReference type="EMBL" id="JBHRTS010000001">
    <property type="protein sequence ID" value="MFC3193065.1"/>
    <property type="molecule type" value="Genomic_DNA"/>
</dbReference>
<dbReference type="InterPro" id="IPR036918">
    <property type="entry name" value="Pyrv_Knase_C_sf"/>
</dbReference>
<feature type="domain" description="Pyruvate kinase C-terminal" evidence="15">
    <location>
        <begin position="357"/>
        <end position="469"/>
    </location>
</feature>